<evidence type="ECO:0000313" key="1">
    <source>
        <dbReference type="EMBL" id="MPL84470.1"/>
    </source>
</evidence>
<organism evidence="1">
    <name type="scientific">bioreactor metagenome</name>
    <dbReference type="NCBI Taxonomy" id="1076179"/>
    <lineage>
        <taxon>unclassified sequences</taxon>
        <taxon>metagenomes</taxon>
        <taxon>ecological metagenomes</taxon>
    </lineage>
</organism>
<comment type="caution">
    <text evidence="1">The sequence shown here is derived from an EMBL/GenBank/DDBJ whole genome shotgun (WGS) entry which is preliminary data.</text>
</comment>
<protein>
    <submittedName>
        <fullName evidence="1">Uncharacterized protein</fullName>
    </submittedName>
</protein>
<gene>
    <name evidence="1" type="ORF">SDC9_30435</name>
</gene>
<accession>A0A644UZH2</accession>
<reference evidence="1" key="1">
    <citation type="submission" date="2019-08" db="EMBL/GenBank/DDBJ databases">
        <authorList>
            <person name="Kucharzyk K."/>
            <person name="Murdoch R.W."/>
            <person name="Higgins S."/>
            <person name="Loffler F."/>
        </authorList>
    </citation>
    <scope>NUCLEOTIDE SEQUENCE</scope>
</reference>
<dbReference type="AlphaFoldDB" id="A0A644UZH2"/>
<name>A0A644UZH2_9ZZZZ</name>
<dbReference type="EMBL" id="VSSQ01000190">
    <property type="protein sequence ID" value="MPL84470.1"/>
    <property type="molecule type" value="Genomic_DNA"/>
</dbReference>
<proteinExistence type="predicted"/>
<sequence>MGRSAAAPARSASALGGAALLLDVEEGHRRGHGTDRAGLGAGDGERHALDRATDRQAGDGDGPVVERRIHRLGDDADLDPVLQHRRAVLRRHLALELEAPDPEALLALEPVMLFGAAEAGLARAHGEIEAQLPKRIARALVLERVHLGIVVGEEEQIALGAQQVERGEAARNDAHCRALFEDAVPDHRRVLAAHEQLVAALAGISRACDQRRHPEKRGGHVAEVIQAADARHVFLEEIDGERALQRQVMQIVVEADRDVAAGRGHRQLLEALARAMHHHEGIRRGAVDHAVVDELARIVEHAGIDGAARHQLLDVARGGAVDHVACRRPGDMDLLQARDIHQPGLRPDRHVLGERIAVVGPGGAHAAPVFQRGAERAVPVGQRRKSPRCGHVRFLVLSVVEEAAGGCRPRRSGSVMAGLRRLIGVLLVAPAEDHGNEHAQVAKRDPEEFRTAIARVDRPGDAVPGVGAERCFHGGLLFGSEAYSAGVTVGCSASG</sequence>